<evidence type="ECO:0000256" key="2">
    <source>
        <dbReference type="SAM" id="SignalP"/>
    </source>
</evidence>
<evidence type="ECO:0000313" key="4">
    <source>
        <dbReference type="RefSeq" id="XP_034116745.1"/>
    </source>
</evidence>
<evidence type="ECO:0000256" key="1">
    <source>
        <dbReference type="SAM" id="Phobius"/>
    </source>
</evidence>
<dbReference type="RefSeq" id="XP_034116745.1">
    <property type="nucleotide sequence ID" value="XM_034260854.2"/>
</dbReference>
<keyword evidence="1" id="KW-0812">Transmembrane</keyword>
<organism evidence="3 4">
    <name type="scientific">Drosophila albomicans</name>
    <name type="common">Fruit fly</name>
    <dbReference type="NCBI Taxonomy" id="7291"/>
    <lineage>
        <taxon>Eukaryota</taxon>
        <taxon>Metazoa</taxon>
        <taxon>Ecdysozoa</taxon>
        <taxon>Arthropoda</taxon>
        <taxon>Hexapoda</taxon>
        <taxon>Insecta</taxon>
        <taxon>Pterygota</taxon>
        <taxon>Neoptera</taxon>
        <taxon>Endopterygota</taxon>
        <taxon>Diptera</taxon>
        <taxon>Brachycera</taxon>
        <taxon>Muscomorpha</taxon>
        <taxon>Ephydroidea</taxon>
        <taxon>Drosophilidae</taxon>
        <taxon>Drosophila</taxon>
    </lineage>
</organism>
<keyword evidence="1" id="KW-1133">Transmembrane helix</keyword>
<sequence>MLFYLVISLVLGELLRPAMSQVNCIEMTTQLVPHKNCGKFSANGCCAKGCVRNARGRCVVEDCLGSWSGWLRRPVTMSCYFHWFLLIFAAFIIVLMLTLITCNVAYELRKWLRKRQQTSTRYMHLSRSSCQSSSVV</sequence>
<name>A0A6P8XZL6_DROAB</name>
<dbReference type="Proteomes" id="UP000515160">
    <property type="component" value="Chromosome 2R"/>
</dbReference>
<keyword evidence="1" id="KW-0472">Membrane</keyword>
<proteinExistence type="predicted"/>
<dbReference type="GeneID" id="117576235"/>
<feature type="signal peptide" evidence="2">
    <location>
        <begin position="1"/>
        <end position="20"/>
    </location>
</feature>
<keyword evidence="2" id="KW-0732">Signal</keyword>
<evidence type="ECO:0000313" key="3">
    <source>
        <dbReference type="Proteomes" id="UP000515160"/>
    </source>
</evidence>
<dbReference type="OrthoDB" id="7855274at2759"/>
<feature type="chain" id="PRO_5028459922" evidence="2">
    <location>
        <begin position="21"/>
        <end position="136"/>
    </location>
</feature>
<protein>
    <submittedName>
        <fullName evidence="4">Uncharacterized protein LOC117576235</fullName>
    </submittedName>
</protein>
<gene>
    <name evidence="4" type="primary">LOC117576235</name>
</gene>
<reference evidence="4" key="1">
    <citation type="submission" date="2025-08" db="UniProtKB">
        <authorList>
            <consortium name="RefSeq"/>
        </authorList>
    </citation>
    <scope>IDENTIFICATION</scope>
    <source>
        <strain evidence="4">15112-1751.03</strain>
        <tissue evidence="4">Whole Adult</tissue>
    </source>
</reference>
<feature type="transmembrane region" description="Helical" evidence="1">
    <location>
        <begin position="80"/>
        <end position="106"/>
    </location>
</feature>
<accession>A0A6P8XZL6</accession>
<dbReference type="AlphaFoldDB" id="A0A6P8XZL6"/>
<keyword evidence="3" id="KW-1185">Reference proteome</keyword>